<feature type="transmembrane region" description="Helical" evidence="8">
    <location>
        <begin position="435"/>
        <end position="456"/>
    </location>
</feature>
<dbReference type="PANTHER" id="PTHR47019:SF1">
    <property type="entry name" value="LIPID II FLIPPASE MURJ"/>
    <property type="match status" value="1"/>
</dbReference>
<evidence type="ECO:0000313" key="9">
    <source>
        <dbReference type="EMBL" id="KIL49888.1"/>
    </source>
</evidence>
<protein>
    <recommendedName>
        <fullName evidence="11">Polysaccharide biosynthesis protein C-terminal domain-containing protein</fullName>
    </recommendedName>
</protein>
<feature type="transmembrane region" description="Helical" evidence="8">
    <location>
        <begin position="277"/>
        <end position="295"/>
    </location>
</feature>
<keyword evidence="3 8" id="KW-0812">Transmembrane</keyword>
<dbReference type="AlphaFoldDB" id="A0A0C2W172"/>
<sequence>MLVAFYFGDSFRADVYNAAFVIPNMFILFLITGMKSAFVPSYINAIEKQRERHHFSQVMKSTFFFSVLVSLAGALLAPVYIPVVYGGFTEEGTQIAIVVSAILFGSIGFVGMNAVLEAYFDSQNKFALSVVSQIVVILSSIAATILFADTIGVYAIAWGYLLGTFLSLLLKLIFFVPKGTFTLRAKFDWSEIKSFYIIFIPVAITVAVGQVNLAIDGIFASYFQEGAVTYITYAKNLVHFPQAIIGVTIGTIIFPMLSRAQATNNTALFKQGIERGIMTMTFFLLPAIGGMMWLMPNIIELLFQRGAFTASATSATTVVAYFYVGSVVFFSLQAILNQGFYALQKGRLILAVGLVSILVNVLLNFVFTQIMGSYNGIPLASSVMAFFYFAASFYIFVKLIGGMNYKPMLVELSKILTAVVIMLGVLFLVKPVTSSSSALIEMIAAGVLGAIIFVLFSKILKISSFSFILNELRNRKK</sequence>
<feature type="transmembrane region" description="Helical" evidence="8">
    <location>
        <begin position="239"/>
        <end position="257"/>
    </location>
</feature>
<keyword evidence="7 8" id="KW-0472">Membrane</keyword>
<accession>A0A0C2W172</accession>
<comment type="subcellular location">
    <subcellularLocation>
        <location evidence="1">Cell membrane</location>
        <topology evidence="1">Multi-pass membrane protein</topology>
    </subcellularLocation>
</comment>
<evidence type="ECO:0000256" key="8">
    <source>
        <dbReference type="SAM" id="Phobius"/>
    </source>
</evidence>
<organism evidence="9 10">
    <name type="scientific">Jeotgalibacillus soli</name>
    <dbReference type="NCBI Taxonomy" id="889306"/>
    <lineage>
        <taxon>Bacteria</taxon>
        <taxon>Bacillati</taxon>
        <taxon>Bacillota</taxon>
        <taxon>Bacilli</taxon>
        <taxon>Bacillales</taxon>
        <taxon>Caryophanaceae</taxon>
        <taxon>Jeotgalibacillus</taxon>
    </lineage>
</organism>
<feature type="transmembrane region" description="Helical" evidence="8">
    <location>
        <begin position="409"/>
        <end position="429"/>
    </location>
</feature>
<dbReference type="STRING" id="889306.KP78_13560"/>
<evidence type="ECO:0000256" key="6">
    <source>
        <dbReference type="ARBA" id="ARBA00022989"/>
    </source>
</evidence>
<evidence type="ECO:0000256" key="1">
    <source>
        <dbReference type="ARBA" id="ARBA00004651"/>
    </source>
</evidence>
<proteinExistence type="predicted"/>
<name>A0A0C2W172_9BACL</name>
<evidence type="ECO:0000256" key="2">
    <source>
        <dbReference type="ARBA" id="ARBA00022475"/>
    </source>
</evidence>
<dbReference type="PATRIC" id="fig|889306.3.peg.1365"/>
<dbReference type="Proteomes" id="UP000031938">
    <property type="component" value="Unassembled WGS sequence"/>
</dbReference>
<feature type="transmembrane region" description="Helical" evidence="8">
    <location>
        <begin position="315"/>
        <end position="336"/>
    </location>
</feature>
<keyword evidence="6 8" id="KW-1133">Transmembrane helix</keyword>
<dbReference type="GO" id="GO:0009252">
    <property type="term" value="P:peptidoglycan biosynthetic process"/>
    <property type="evidence" value="ECO:0007669"/>
    <property type="project" value="UniProtKB-KW"/>
</dbReference>
<feature type="transmembrane region" description="Helical" evidence="8">
    <location>
        <begin position="128"/>
        <end position="148"/>
    </location>
</feature>
<dbReference type="EMBL" id="JXRP01000009">
    <property type="protein sequence ID" value="KIL49888.1"/>
    <property type="molecule type" value="Genomic_DNA"/>
</dbReference>
<dbReference type="PANTHER" id="PTHR47019">
    <property type="entry name" value="LIPID II FLIPPASE MURJ"/>
    <property type="match status" value="1"/>
</dbReference>
<keyword evidence="10" id="KW-1185">Reference proteome</keyword>
<feature type="transmembrane region" description="Helical" evidence="8">
    <location>
        <begin position="377"/>
        <end position="397"/>
    </location>
</feature>
<dbReference type="GO" id="GO:0034204">
    <property type="term" value="P:lipid translocation"/>
    <property type="evidence" value="ECO:0007669"/>
    <property type="project" value="TreeGrafter"/>
</dbReference>
<reference evidence="9 10" key="1">
    <citation type="submission" date="2015-01" db="EMBL/GenBank/DDBJ databases">
        <title>Genome sequencing of Jeotgalibacillus soli.</title>
        <authorList>
            <person name="Goh K.M."/>
            <person name="Chan K.-G."/>
            <person name="Yaakop A.S."/>
            <person name="Ee R."/>
            <person name="Gan H.M."/>
            <person name="Chan C.S."/>
        </authorList>
    </citation>
    <scope>NUCLEOTIDE SEQUENCE [LARGE SCALE GENOMIC DNA]</scope>
    <source>
        <strain evidence="9 10">P9</strain>
    </source>
</reference>
<feature type="transmembrane region" description="Helical" evidence="8">
    <location>
        <begin position="348"/>
        <end position="371"/>
    </location>
</feature>
<comment type="caution">
    <text evidence="9">The sequence shown here is derived from an EMBL/GenBank/DDBJ whole genome shotgun (WGS) entry which is preliminary data.</text>
</comment>
<feature type="transmembrane region" description="Helical" evidence="8">
    <location>
        <begin position="95"/>
        <end position="116"/>
    </location>
</feature>
<evidence type="ECO:0000256" key="7">
    <source>
        <dbReference type="ARBA" id="ARBA00023136"/>
    </source>
</evidence>
<dbReference type="InterPro" id="IPR051050">
    <property type="entry name" value="Lipid_II_flippase_MurJ/MviN"/>
</dbReference>
<feature type="transmembrane region" description="Helical" evidence="8">
    <location>
        <begin position="195"/>
        <end position="219"/>
    </location>
</feature>
<keyword evidence="5" id="KW-0573">Peptidoglycan synthesis</keyword>
<feature type="transmembrane region" description="Helical" evidence="8">
    <location>
        <begin position="154"/>
        <end position="174"/>
    </location>
</feature>
<dbReference type="Pfam" id="PF03023">
    <property type="entry name" value="MurJ"/>
    <property type="match status" value="1"/>
</dbReference>
<dbReference type="PRINTS" id="PR01806">
    <property type="entry name" value="VIRFACTRMVIN"/>
</dbReference>
<evidence type="ECO:0000256" key="3">
    <source>
        <dbReference type="ARBA" id="ARBA00022692"/>
    </source>
</evidence>
<dbReference type="GO" id="GO:0005886">
    <property type="term" value="C:plasma membrane"/>
    <property type="evidence" value="ECO:0007669"/>
    <property type="project" value="UniProtKB-SubCell"/>
</dbReference>
<feature type="transmembrane region" description="Helical" evidence="8">
    <location>
        <begin position="20"/>
        <end position="43"/>
    </location>
</feature>
<dbReference type="InterPro" id="IPR004268">
    <property type="entry name" value="MurJ"/>
</dbReference>
<gene>
    <name evidence="9" type="ORF">KP78_13560</name>
</gene>
<evidence type="ECO:0008006" key="11">
    <source>
        <dbReference type="Google" id="ProtNLM"/>
    </source>
</evidence>
<evidence type="ECO:0000313" key="10">
    <source>
        <dbReference type="Proteomes" id="UP000031938"/>
    </source>
</evidence>
<dbReference type="GO" id="GO:0008360">
    <property type="term" value="P:regulation of cell shape"/>
    <property type="evidence" value="ECO:0007669"/>
    <property type="project" value="UniProtKB-KW"/>
</dbReference>
<keyword evidence="2" id="KW-1003">Cell membrane</keyword>
<feature type="transmembrane region" description="Helical" evidence="8">
    <location>
        <begin position="63"/>
        <end position="83"/>
    </location>
</feature>
<dbReference type="NCBIfam" id="TIGR01695">
    <property type="entry name" value="murJ_mviN"/>
    <property type="match status" value="1"/>
</dbReference>
<keyword evidence="4" id="KW-0133">Cell shape</keyword>
<evidence type="ECO:0000256" key="5">
    <source>
        <dbReference type="ARBA" id="ARBA00022984"/>
    </source>
</evidence>
<dbReference type="GO" id="GO:0015648">
    <property type="term" value="F:lipid-linked peptidoglycan transporter activity"/>
    <property type="evidence" value="ECO:0007669"/>
    <property type="project" value="TreeGrafter"/>
</dbReference>
<evidence type="ECO:0000256" key="4">
    <source>
        <dbReference type="ARBA" id="ARBA00022960"/>
    </source>
</evidence>